<evidence type="ECO:0000259" key="3">
    <source>
        <dbReference type="PROSITE" id="PS51371"/>
    </source>
</evidence>
<accession>A0A370IC64</accession>
<name>A0A370IC64_9NOCA</name>
<dbReference type="PROSITE" id="PS51371">
    <property type="entry name" value="CBS"/>
    <property type="match status" value="2"/>
</dbReference>
<organism evidence="4 5">
    <name type="scientific">Nocardia pseudobrasiliensis</name>
    <dbReference type="NCBI Taxonomy" id="45979"/>
    <lineage>
        <taxon>Bacteria</taxon>
        <taxon>Bacillati</taxon>
        <taxon>Actinomycetota</taxon>
        <taxon>Actinomycetes</taxon>
        <taxon>Mycobacteriales</taxon>
        <taxon>Nocardiaceae</taxon>
        <taxon>Nocardia</taxon>
    </lineage>
</organism>
<gene>
    <name evidence="4" type="ORF">DFR76_102716</name>
</gene>
<keyword evidence="1 2" id="KW-0129">CBS domain</keyword>
<dbReference type="PANTHER" id="PTHR43080">
    <property type="entry name" value="CBS DOMAIN-CONTAINING PROTEIN CBSX3, MITOCHONDRIAL"/>
    <property type="match status" value="1"/>
</dbReference>
<dbReference type="InterPro" id="IPR051257">
    <property type="entry name" value="Diverse_CBS-Domain"/>
</dbReference>
<dbReference type="AlphaFoldDB" id="A0A370IC64"/>
<proteinExistence type="predicted"/>
<dbReference type="SMART" id="SM00116">
    <property type="entry name" value="CBS"/>
    <property type="match status" value="2"/>
</dbReference>
<feature type="domain" description="CBS" evidence="3">
    <location>
        <begin position="73"/>
        <end position="130"/>
    </location>
</feature>
<dbReference type="Gene3D" id="3.10.580.10">
    <property type="entry name" value="CBS-domain"/>
    <property type="match status" value="1"/>
</dbReference>
<evidence type="ECO:0000256" key="1">
    <source>
        <dbReference type="ARBA" id="ARBA00023122"/>
    </source>
</evidence>
<dbReference type="PANTHER" id="PTHR43080:SF2">
    <property type="entry name" value="CBS DOMAIN-CONTAINING PROTEIN"/>
    <property type="match status" value="1"/>
</dbReference>
<dbReference type="SUPFAM" id="SSF54631">
    <property type="entry name" value="CBS-domain pair"/>
    <property type="match status" value="1"/>
</dbReference>
<reference evidence="4 5" key="1">
    <citation type="submission" date="2018-07" db="EMBL/GenBank/DDBJ databases">
        <title>Genomic Encyclopedia of Type Strains, Phase IV (KMG-IV): sequencing the most valuable type-strain genomes for metagenomic binning, comparative biology and taxonomic classification.</title>
        <authorList>
            <person name="Goeker M."/>
        </authorList>
    </citation>
    <scope>NUCLEOTIDE SEQUENCE [LARGE SCALE GENOMIC DNA]</scope>
    <source>
        <strain evidence="4 5">DSM 44290</strain>
    </source>
</reference>
<keyword evidence="5" id="KW-1185">Reference proteome</keyword>
<dbReference type="STRING" id="1210086.GCA_001613105_01292"/>
<dbReference type="CDD" id="cd04622">
    <property type="entry name" value="CBS_pair_HRP1_like"/>
    <property type="match status" value="1"/>
</dbReference>
<dbReference type="Proteomes" id="UP000254869">
    <property type="component" value="Unassembled WGS sequence"/>
</dbReference>
<feature type="domain" description="CBS" evidence="3">
    <location>
        <begin position="8"/>
        <end position="65"/>
    </location>
</feature>
<dbReference type="InterPro" id="IPR000644">
    <property type="entry name" value="CBS_dom"/>
</dbReference>
<sequence length="138" mass="14551">MTTAEQIMHTGVETIPGDAPLTVAARKMRDLGIGALPVCASDGFPIGMITDRDIIVKCIAEGGDPARTSAGTLAGGRLITVDGHTRITDVLAIMENHRIRRLPVIEGNRLVGIITEADLARGLPEQKIGEFVEAVCAP</sequence>
<dbReference type="RefSeq" id="WP_067993203.1">
    <property type="nucleotide sequence ID" value="NZ_QQBC01000002.1"/>
</dbReference>
<protein>
    <submittedName>
        <fullName evidence="4">CBS domain protein</fullName>
    </submittedName>
</protein>
<evidence type="ECO:0000313" key="5">
    <source>
        <dbReference type="Proteomes" id="UP000254869"/>
    </source>
</evidence>
<dbReference type="EMBL" id="QQBC01000002">
    <property type="protein sequence ID" value="RDI68315.1"/>
    <property type="molecule type" value="Genomic_DNA"/>
</dbReference>
<comment type="caution">
    <text evidence="4">The sequence shown here is derived from an EMBL/GenBank/DDBJ whole genome shotgun (WGS) entry which is preliminary data.</text>
</comment>
<dbReference type="Pfam" id="PF00571">
    <property type="entry name" value="CBS"/>
    <property type="match status" value="2"/>
</dbReference>
<dbReference type="InterPro" id="IPR046342">
    <property type="entry name" value="CBS_dom_sf"/>
</dbReference>
<evidence type="ECO:0000256" key="2">
    <source>
        <dbReference type="PROSITE-ProRule" id="PRU00703"/>
    </source>
</evidence>
<evidence type="ECO:0000313" key="4">
    <source>
        <dbReference type="EMBL" id="RDI68315.1"/>
    </source>
</evidence>